<dbReference type="RefSeq" id="WP_133357354.1">
    <property type="nucleotide sequence ID" value="NZ_SMZJ02000011.1"/>
</dbReference>
<evidence type="ECO:0000313" key="3">
    <source>
        <dbReference type="Proteomes" id="UP000295814"/>
    </source>
</evidence>
<name>A0A562YBN8_9FLAO</name>
<dbReference type="AlphaFoldDB" id="A0A562YBN8"/>
<reference evidence="2 3" key="2">
    <citation type="submission" date="2019-07" db="EMBL/GenBank/DDBJ databases">
        <title>Seonamhaeicola sp. W255 draft genome.</title>
        <authorList>
            <person name="Zhang X.-Y."/>
            <person name="Zhang R."/>
            <person name="Zhong Y.-L."/>
            <person name="Du Z.-J."/>
        </authorList>
    </citation>
    <scope>NUCLEOTIDE SEQUENCE [LARGE SCALE GENOMIC DNA]</scope>
    <source>
        <strain evidence="2 3">W255</strain>
    </source>
</reference>
<dbReference type="EMBL" id="SMZJ02000011">
    <property type="protein sequence ID" value="TWO31516.1"/>
    <property type="molecule type" value="Genomic_DNA"/>
</dbReference>
<gene>
    <name evidence="2" type="ORF">E1J38_013415</name>
</gene>
<dbReference type="Pfam" id="PF18731">
    <property type="entry name" value="HEPN_Swt1"/>
    <property type="match status" value="1"/>
</dbReference>
<dbReference type="OrthoDB" id="7057240at2"/>
<comment type="caution">
    <text evidence="2">The sequence shown here is derived from an EMBL/GenBank/DDBJ whole genome shotgun (WGS) entry which is preliminary data.</text>
</comment>
<keyword evidence="3" id="KW-1185">Reference proteome</keyword>
<sequence length="260" mass="30686">MREEKFLNWLIEVENKSPTTAKTYSRTIHKLSEHLSSVKPQKIDLYELDNGYLLKQFANLYDLKGKYSEFGNIGHGTYRNAIKAYQRYFSKSPKIHSVHKKIKVNDSNNIDLTEFDFPKDLTIEAEQMADYYKLIYCLEKSIRNLIQTKMRESFGNDWWNLRISTNIQSNVKTKIDKENSGIYSKKSLNKIDYTTFGELRIIVKSNWNLFSDILKNIEDFNKITKDLNVLRNSIAHSVLLPQDEILRLNLALKDWFRLLK</sequence>
<organism evidence="2 3">
    <name type="scientific">Seonamhaeicola sediminis</name>
    <dbReference type="NCBI Taxonomy" id="2528206"/>
    <lineage>
        <taxon>Bacteria</taxon>
        <taxon>Pseudomonadati</taxon>
        <taxon>Bacteroidota</taxon>
        <taxon>Flavobacteriia</taxon>
        <taxon>Flavobacteriales</taxon>
        <taxon>Flavobacteriaceae</taxon>
    </lineage>
</organism>
<protein>
    <recommendedName>
        <fullName evidence="1">Swt1-like HEPN domain-containing protein</fullName>
    </recommendedName>
</protein>
<accession>A0A562YBN8</accession>
<reference evidence="2 3" key="1">
    <citation type="submission" date="2019-03" db="EMBL/GenBank/DDBJ databases">
        <authorList>
            <person name="Zhong Y.L."/>
        </authorList>
    </citation>
    <scope>NUCLEOTIDE SEQUENCE [LARGE SCALE GENOMIC DNA]</scope>
    <source>
        <strain evidence="2 3">W255</strain>
    </source>
</reference>
<evidence type="ECO:0000259" key="1">
    <source>
        <dbReference type="Pfam" id="PF18731"/>
    </source>
</evidence>
<dbReference type="Proteomes" id="UP000295814">
    <property type="component" value="Unassembled WGS sequence"/>
</dbReference>
<dbReference type="InterPro" id="IPR041650">
    <property type="entry name" value="HEPN_Swt1"/>
</dbReference>
<feature type="domain" description="Swt1-like HEPN" evidence="1">
    <location>
        <begin position="134"/>
        <end position="257"/>
    </location>
</feature>
<evidence type="ECO:0000313" key="2">
    <source>
        <dbReference type="EMBL" id="TWO31516.1"/>
    </source>
</evidence>
<proteinExistence type="predicted"/>